<dbReference type="Pfam" id="PF01546">
    <property type="entry name" value="Peptidase_M20"/>
    <property type="match status" value="1"/>
</dbReference>
<evidence type="ECO:0000313" key="11">
    <source>
        <dbReference type="EMBL" id="THH35879.1"/>
    </source>
</evidence>
<organism evidence="11 12">
    <name type="scientific">Aliishimia ponticola</name>
    <dbReference type="NCBI Taxonomy" id="2499833"/>
    <lineage>
        <taxon>Bacteria</taxon>
        <taxon>Pseudomonadati</taxon>
        <taxon>Pseudomonadota</taxon>
        <taxon>Alphaproteobacteria</taxon>
        <taxon>Rhodobacterales</taxon>
        <taxon>Paracoccaceae</taxon>
        <taxon>Aliishimia</taxon>
    </lineage>
</organism>
<keyword evidence="7 11" id="KW-0378">Hydrolase</keyword>
<keyword evidence="12" id="KW-1185">Reference proteome</keyword>
<evidence type="ECO:0000256" key="9">
    <source>
        <dbReference type="ARBA" id="ARBA00023285"/>
    </source>
</evidence>
<keyword evidence="8" id="KW-0862">Zinc</keyword>
<comment type="similarity">
    <text evidence="2">Belongs to the peptidase M20A family. ArgE subfamily.</text>
</comment>
<keyword evidence="6" id="KW-0479">Metal-binding</keyword>
<feature type="domain" description="Peptidase M20 dimerisation" evidence="10">
    <location>
        <begin position="174"/>
        <end position="280"/>
    </location>
</feature>
<dbReference type="CDD" id="cd03894">
    <property type="entry name" value="M20_ArgE"/>
    <property type="match status" value="1"/>
</dbReference>
<accession>A0A4S4N9M0</accession>
<comment type="caution">
    <text evidence="11">The sequence shown here is derived from an EMBL/GenBank/DDBJ whole genome shotgun (WGS) entry which is preliminary data.</text>
</comment>
<dbReference type="Proteomes" id="UP000306602">
    <property type="component" value="Unassembled WGS sequence"/>
</dbReference>
<keyword evidence="4" id="KW-0055">Arginine biosynthesis</keyword>
<evidence type="ECO:0000256" key="8">
    <source>
        <dbReference type="ARBA" id="ARBA00022833"/>
    </source>
</evidence>
<keyword evidence="9" id="KW-0170">Cobalt</keyword>
<dbReference type="SUPFAM" id="SSF55031">
    <property type="entry name" value="Bacterial exopeptidase dimerisation domain"/>
    <property type="match status" value="1"/>
</dbReference>
<dbReference type="EC" id="3.5.1.16" evidence="11"/>
<comment type="cofactor">
    <cofactor evidence="1">
        <name>Zn(2+)</name>
        <dbReference type="ChEBI" id="CHEBI:29105"/>
    </cofactor>
</comment>
<dbReference type="NCBIfam" id="TIGR01892">
    <property type="entry name" value="AcOrn-deacetyl"/>
    <property type="match status" value="1"/>
</dbReference>
<evidence type="ECO:0000259" key="10">
    <source>
        <dbReference type="Pfam" id="PF07687"/>
    </source>
</evidence>
<reference evidence="11 12" key="1">
    <citation type="submission" date="2019-04" db="EMBL/GenBank/DDBJ databases">
        <title>Shimia ponticola sp. nov., isolated from seawater.</title>
        <authorList>
            <person name="Kim Y.-O."/>
            <person name="Yoon J.-H."/>
        </authorList>
    </citation>
    <scope>NUCLEOTIDE SEQUENCE [LARGE SCALE GENOMIC DNA]</scope>
    <source>
        <strain evidence="11 12">MYP11</strain>
    </source>
</reference>
<sequence>MSKLDDTIALLQELIAFPTVSADSNLAMIDNLAGWLEAAGARVDLFHDETGQKANLFATIGPDVPGGIVLSGHTDVVPVAEQDWTHDPFEMIRRDDRLFGRGTCDMKGFIAACVAMAPVLAPQVRNRPLHFAFTYDEEVGCLGAQALADTLQARGIRPAAAIIGEPTQMRIIDGHKGCCEYTARFAGLAGHGSEPDKGVNAVEYAVRYVTRLMELRPELAARAPKGSPFDPPWTTINIGALHGGMAHNVIADHAAVEWEMRPVQQSDGAFVREEMRAFVQGTLLPEMRRVWPDAAITTDVIGEVDGLSPATRNEAREIVRDLTGANGSDVVAFGTEGGIFQSLGMDVVVCGPGSIEQAHKADEFLDIAQLDQCVRMLEQLAERL</sequence>
<name>A0A4S4N9M0_9RHOB</name>
<dbReference type="InterPro" id="IPR050072">
    <property type="entry name" value="Peptidase_M20A"/>
</dbReference>
<dbReference type="NCBIfam" id="NF005710">
    <property type="entry name" value="PRK07522.1"/>
    <property type="match status" value="1"/>
</dbReference>
<protein>
    <submittedName>
        <fullName evidence="11">Acetylornithine deacetylase</fullName>
        <ecNumber evidence="11">3.5.1.16</ecNumber>
    </submittedName>
</protein>
<evidence type="ECO:0000313" key="12">
    <source>
        <dbReference type="Proteomes" id="UP000306602"/>
    </source>
</evidence>
<dbReference type="GO" id="GO:0008777">
    <property type="term" value="F:acetylornithine deacetylase activity"/>
    <property type="evidence" value="ECO:0007669"/>
    <property type="project" value="UniProtKB-EC"/>
</dbReference>
<dbReference type="AlphaFoldDB" id="A0A4S4N9M0"/>
<dbReference type="InterPro" id="IPR002933">
    <property type="entry name" value="Peptidase_M20"/>
</dbReference>
<evidence type="ECO:0000256" key="2">
    <source>
        <dbReference type="ARBA" id="ARBA00005691"/>
    </source>
</evidence>
<dbReference type="InterPro" id="IPR001261">
    <property type="entry name" value="ArgE/DapE_CS"/>
</dbReference>
<proteinExistence type="inferred from homology"/>
<evidence type="ECO:0000256" key="5">
    <source>
        <dbReference type="ARBA" id="ARBA00022605"/>
    </source>
</evidence>
<dbReference type="SUPFAM" id="SSF53187">
    <property type="entry name" value="Zn-dependent exopeptidases"/>
    <property type="match status" value="1"/>
</dbReference>
<keyword evidence="3" id="KW-0963">Cytoplasm</keyword>
<dbReference type="Pfam" id="PF07687">
    <property type="entry name" value="M20_dimer"/>
    <property type="match status" value="1"/>
</dbReference>
<dbReference type="EMBL" id="SRKY01000003">
    <property type="protein sequence ID" value="THH35879.1"/>
    <property type="molecule type" value="Genomic_DNA"/>
</dbReference>
<gene>
    <name evidence="11" type="primary">argE</name>
    <name evidence="11" type="ORF">E4Z66_12460</name>
</gene>
<dbReference type="PROSITE" id="PS00759">
    <property type="entry name" value="ARGE_DAPE_CPG2_2"/>
    <property type="match status" value="1"/>
</dbReference>
<evidence type="ECO:0000256" key="6">
    <source>
        <dbReference type="ARBA" id="ARBA00022723"/>
    </source>
</evidence>
<dbReference type="Gene3D" id="3.30.70.360">
    <property type="match status" value="1"/>
</dbReference>
<evidence type="ECO:0000256" key="4">
    <source>
        <dbReference type="ARBA" id="ARBA00022571"/>
    </source>
</evidence>
<dbReference type="Gene3D" id="3.40.630.10">
    <property type="entry name" value="Zn peptidases"/>
    <property type="match status" value="1"/>
</dbReference>
<keyword evidence="5" id="KW-0028">Amino-acid biosynthesis</keyword>
<dbReference type="InterPro" id="IPR010169">
    <property type="entry name" value="AcOrn-deacetyl"/>
</dbReference>
<dbReference type="GO" id="GO:0006526">
    <property type="term" value="P:L-arginine biosynthetic process"/>
    <property type="evidence" value="ECO:0007669"/>
    <property type="project" value="UniProtKB-KW"/>
</dbReference>
<dbReference type="GO" id="GO:0046872">
    <property type="term" value="F:metal ion binding"/>
    <property type="evidence" value="ECO:0007669"/>
    <property type="project" value="UniProtKB-KW"/>
</dbReference>
<dbReference type="InterPro" id="IPR036264">
    <property type="entry name" value="Bact_exopeptidase_dim_dom"/>
</dbReference>
<dbReference type="PANTHER" id="PTHR43808">
    <property type="entry name" value="ACETYLORNITHINE DEACETYLASE"/>
    <property type="match status" value="1"/>
</dbReference>
<dbReference type="OrthoDB" id="9809784at2"/>
<dbReference type="InterPro" id="IPR011650">
    <property type="entry name" value="Peptidase_M20_dimer"/>
</dbReference>
<evidence type="ECO:0000256" key="3">
    <source>
        <dbReference type="ARBA" id="ARBA00022490"/>
    </source>
</evidence>
<dbReference type="PANTHER" id="PTHR43808:SF31">
    <property type="entry name" value="N-ACETYL-L-CITRULLINE DEACETYLASE"/>
    <property type="match status" value="1"/>
</dbReference>
<evidence type="ECO:0000256" key="7">
    <source>
        <dbReference type="ARBA" id="ARBA00022801"/>
    </source>
</evidence>
<dbReference type="RefSeq" id="WP_136463349.1">
    <property type="nucleotide sequence ID" value="NZ_SRKY01000003.1"/>
</dbReference>
<evidence type="ECO:0000256" key="1">
    <source>
        <dbReference type="ARBA" id="ARBA00001947"/>
    </source>
</evidence>